<dbReference type="InterPro" id="IPR002935">
    <property type="entry name" value="SAM_O-MeTrfase"/>
</dbReference>
<dbReference type="Gene3D" id="3.40.50.150">
    <property type="entry name" value="Vaccinia Virus protein VP39"/>
    <property type="match status" value="1"/>
</dbReference>
<feature type="binding site" evidence="4">
    <location>
        <position position="66"/>
    </location>
    <ligand>
        <name>S-adenosyl-L-methionine</name>
        <dbReference type="ChEBI" id="CHEBI:59789"/>
    </ligand>
</feature>
<dbReference type="Proteomes" id="UP000568839">
    <property type="component" value="Unassembled WGS sequence"/>
</dbReference>
<dbReference type="EMBL" id="JACHHJ010000001">
    <property type="protein sequence ID" value="MBB6448573.1"/>
    <property type="molecule type" value="Genomic_DNA"/>
</dbReference>
<evidence type="ECO:0000256" key="4">
    <source>
        <dbReference type="HAMAP-Rule" id="MF_02217"/>
    </source>
</evidence>
<comment type="similarity">
    <text evidence="4">Belongs to the class I-like SAM-binding methyltransferase superfamily. Cation-dependent O-methyltransferase family.</text>
</comment>
<evidence type="ECO:0000256" key="1">
    <source>
        <dbReference type="ARBA" id="ARBA00022603"/>
    </source>
</evidence>
<comment type="subunit">
    <text evidence="4">Homodimer.</text>
</comment>
<comment type="caution">
    <text evidence="5">The sequence shown here is derived from an EMBL/GenBank/DDBJ whole genome shotgun (WGS) entry which is preliminary data.</text>
</comment>
<name>A0A841PWA4_9BACL</name>
<dbReference type="InterPro" id="IPR050362">
    <property type="entry name" value="Cation-dep_OMT"/>
</dbReference>
<keyword evidence="3 4" id="KW-0949">S-adenosyl-L-methionine</keyword>
<dbReference type="InterPro" id="IPR043675">
    <property type="entry name" value="TrmR_methyltr"/>
</dbReference>
<keyword evidence="6" id="KW-1185">Reference proteome</keyword>
<keyword evidence="2 4" id="KW-0808">Transferase</keyword>
<feature type="binding site" evidence="4">
    <location>
        <position position="36"/>
    </location>
    <ligand>
        <name>S-adenosyl-L-methionine</name>
        <dbReference type="ChEBI" id="CHEBI:59789"/>
    </ligand>
</feature>
<evidence type="ECO:0000256" key="3">
    <source>
        <dbReference type="ARBA" id="ARBA00022691"/>
    </source>
</evidence>
<dbReference type="InterPro" id="IPR029063">
    <property type="entry name" value="SAM-dependent_MTases_sf"/>
</dbReference>
<evidence type="ECO:0000313" key="6">
    <source>
        <dbReference type="Proteomes" id="UP000568839"/>
    </source>
</evidence>
<feature type="binding site" evidence="4">
    <location>
        <position position="157"/>
    </location>
    <ligand>
        <name>Mg(2+)</name>
        <dbReference type="ChEBI" id="CHEBI:18420"/>
    </ligand>
</feature>
<comment type="function">
    <text evidence="4">Catalyzes the methylation of 5-hydroxyuridine (ho5U) to form 5-methoxyuridine (mo5U) at position 34 in tRNAs.</text>
</comment>
<feature type="binding site" evidence="4">
    <location>
        <position position="83"/>
    </location>
    <ligand>
        <name>S-adenosyl-L-methionine</name>
        <dbReference type="ChEBI" id="CHEBI:59789"/>
    </ligand>
</feature>
<accession>A0A841PWA4</accession>
<dbReference type="GO" id="GO:0016300">
    <property type="term" value="F:tRNA (uridine) methyltransferase activity"/>
    <property type="evidence" value="ECO:0007669"/>
    <property type="project" value="UniProtKB-UniRule"/>
</dbReference>
<keyword evidence="1 4" id="KW-0489">Methyltransferase</keyword>
<dbReference type="PANTHER" id="PTHR10509">
    <property type="entry name" value="O-METHYLTRANSFERASE-RELATED"/>
    <property type="match status" value="1"/>
</dbReference>
<feature type="binding site" evidence="4">
    <location>
        <position position="131"/>
    </location>
    <ligand>
        <name>S-adenosyl-L-methionine</name>
        <dbReference type="ChEBI" id="CHEBI:59789"/>
    </ligand>
</feature>
<proteinExistence type="inferred from homology"/>
<dbReference type="PANTHER" id="PTHR10509:SF14">
    <property type="entry name" value="CAFFEOYL-COA O-METHYLTRANSFERASE 3-RELATED"/>
    <property type="match status" value="1"/>
</dbReference>
<dbReference type="AlphaFoldDB" id="A0A841PWA4"/>
<dbReference type="GO" id="GO:0030488">
    <property type="term" value="P:tRNA methylation"/>
    <property type="evidence" value="ECO:0007669"/>
    <property type="project" value="UniProtKB-UniRule"/>
</dbReference>
<feature type="binding site" evidence="4">
    <location>
        <position position="131"/>
    </location>
    <ligand>
        <name>Mg(2+)</name>
        <dbReference type="ChEBI" id="CHEBI:18420"/>
    </ligand>
</feature>
<feature type="binding site" evidence="4">
    <location>
        <position position="158"/>
    </location>
    <ligand>
        <name>Mg(2+)</name>
        <dbReference type="ChEBI" id="CHEBI:18420"/>
    </ligand>
</feature>
<dbReference type="HAMAP" id="MF_02217">
    <property type="entry name" value="TrmR_methyltr"/>
    <property type="match status" value="1"/>
</dbReference>
<reference evidence="5 6" key="1">
    <citation type="submission" date="2020-08" db="EMBL/GenBank/DDBJ databases">
        <title>Genomic Encyclopedia of Type Strains, Phase IV (KMG-IV): sequencing the most valuable type-strain genomes for metagenomic binning, comparative biology and taxonomic classification.</title>
        <authorList>
            <person name="Goeker M."/>
        </authorList>
    </citation>
    <scope>NUCLEOTIDE SEQUENCE [LARGE SCALE GENOMIC DNA]</scope>
    <source>
        <strain evidence="5 6">DSM 21769</strain>
    </source>
</reference>
<dbReference type="CDD" id="cd02440">
    <property type="entry name" value="AdoMet_MTases"/>
    <property type="match status" value="1"/>
</dbReference>
<keyword evidence="4" id="KW-0460">Magnesium</keyword>
<feature type="binding site" evidence="4">
    <location>
        <begin position="111"/>
        <end position="112"/>
    </location>
    <ligand>
        <name>S-adenosyl-L-methionine</name>
        <dbReference type="ChEBI" id="CHEBI:59789"/>
    </ligand>
</feature>
<dbReference type="PROSITE" id="PS51682">
    <property type="entry name" value="SAM_OMT_I"/>
    <property type="match status" value="1"/>
</dbReference>
<gene>
    <name evidence="4" type="primary">trmR</name>
    <name evidence="5" type="ORF">HNR44_000522</name>
</gene>
<dbReference type="GO" id="GO:0008757">
    <property type="term" value="F:S-adenosylmethionine-dependent methyltransferase activity"/>
    <property type="evidence" value="ECO:0007669"/>
    <property type="project" value="TreeGrafter"/>
</dbReference>
<keyword evidence="4" id="KW-0479">Metal-binding</keyword>
<evidence type="ECO:0000256" key="2">
    <source>
        <dbReference type="ARBA" id="ARBA00022679"/>
    </source>
</evidence>
<organism evidence="5 6">
    <name type="scientific">Geomicrobium halophilum</name>
    <dbReference type="NCBI Taxonomy" id="549000"/>
    <lineage>
        <taxon>Bacteria</taxon>
        <taxon>Bacillati</taxon>
        <taxon>Bacillota</taxon>
        <taxon>Bacilli</taxon>
        <taxon>Bacillales</taxon>
        <taxon>Geomicrobium</taxon>
    </lineage>
</organism>
<evidence type="ECO:0000313" key="5">
    <source>
        <dbReference type="EMBL" id="MBB6448573.1"/>
    </source>
</evidence>
<sequence length="212" mass="24215">MKDRNLEYLQSLRKDTPILQVEKMRAYAEKENIPILEEESMELLLQVMDLVNAQHVLEIGSAIGYSALRIAASGNDRRVTTIERDADRYHQAESFLGGTCYNDDISLLYGDAFDFEKVLEEHKPYDALFIDASKGHNQAFVNTFSPMLKTGGVMVIDNVLFKGWVARPEEAPPRLQPLARKLRDFNEWLLEHPHFCTRIHPIGDGIAISIKR</sequence>
<dbReference type="RefSeq" id="WP_184402551.1">
    <property type="nucleotide sequence ID" value="NZ_JACHHJ010000001.1"/>
</dbReference>
<dbReference type="GO" id="GO:0008171">
    <property type="term" value="F:O-methyltransferase activity"/>
    <property type="evidence" value="ECO:0007669"/>
    <property type="project" value="InterPro"/>
</dbReference>
<dbReference type="GO" id="GO:0000287">
    <property type="term" value="F:magnesium ion binding"/>
    <property type="evidence" value="ECO:0007669"/>
    <property type="project" value="UniProtKB-UniRule"/>
</dbReference>
<keyword evidence="4" id="KW-0819">tRNA processing</keyword>
<protein>
    <recommendedName>
        <fullName evidence="4">tRNA 5-hydroxyuridine methyltransferase</fullName>
        <ecNumber evidence="4">2.1.1.-</ecNumber>
    </recommendedName>
    <alternativeName>
        <fullName evidence="4">ho5U methyltransferase</fullName>
    </alternativeName>
</protein>
<comment type="catalytic activity">
    <reaction evidence="4">
        <text>5-hydroxyuridine(34) in tRNA + S-adenosyl-L-methionine = 5-methoxyuridine(34) in tRNA + S-adenosyl-L-homocysteine + H(+)</text>
        <dbReference type="Rhea" id="RHEA:60524"/>
        <dbReference type="Rhea" id="RHEA-COMP:13381"/>
        <dbReference type="Rhea" id="RHEA-COMP:15591"/>
        <dbReference type="ChEBI" id="CHEBI:15378"/>
        <dbReference type="ChEBI" id="CHEBI:57856"/>
        <dbReference type="ChEBI" id="CHEBI:59789"/>
        <dbReference type="ChEBI" id="CHEBI:136877"/>
        <dbReference type="ChEBI" id="CHEBI:143860"/>
    </reaction>
</comment>
<dbReference type="EC" id="2.1.1.-" evidence="4"/>
<dbReference type="Pfam" id="PF01596">
    <property type="entry name" value="Methyltransf_3"/>
    <property type="match status" value="1"/>
</dbReference>
<dbReference type="SUPFAM" id="SSF53335">
    <property type="entry name" value="S-adenosyl-L-methionine-dependent methyltransferases"/>
    <property type="match status" value="1"/>
</dbReference>